<proteinExistence type="predicted"/>
<evidence type="ECO:0000256" key="1">
    <source>
        <dbReference type="SAM" id="MobiDB-lite"/>
    </source>
</evidence>
<name>A0A9K3J0K9_HELAN</name>
<dbReference type="Proteomes" id="UP000215914">
    <property type="component" value="Unassembled WGS sequence"/>
</dbReference>
<feature type="region of interest" description="Disordered" evidence="1">
    <location>
        <begin position="131"/>
        <end position="150"/>
    </location>
</feature>
<reference evidence="2" key="1">
    <citation type="journal article" date="2017" name="Nature">
        <title>The sunflower genome provides insights into oil metabolism, flowering and Asterid evolution.</title>
        <authorList>
            <person name="Badouin H."/>
            <person name="Gouzy J."/>
            <person name="Grassa C.J."/>
            <person name="Murat F."/>
            <person name="Staton S.E."/>
            <person name="Cottret L."/>
            <person name="Lelandais-Briere C."/>
            <person name="Owens G.L."/>
            <person name="Carrere S."/>
            <person name="Mayjonade B."/>
            <person name="Legrand L."/>
            <person name="Gill N."/>
            <person name="Kane N.C."/>
            <person name="Bowers J.E."/>
            <person name="Hubner S."/>
            <person name="Bellec A."/>
            <person name="Berard A."/>
            <person name="Berges H."/>
            <person name="Blanchet N."/>
            <person name="Boniface M.C."/>
            <person name="Brunel D."/>
            <person name="Catrice O."/>
            <person name="Chaidir N."/>
            <person name="Claudel C."/>
            <person name="Donnadieu C."/>
            <person name="Faraut T."/>
            <person name="Fievet G."/>
            <person name="Helmstetter N."/>
            <person name="King M."/>
            <person name="Knapp S.J."/>
            <person name="Lai Z."/>
            <person name="Le Paslier M.C."/>
            <person name="Lippi Y."/>
            <person name="Lorenzon L."/>
            <person name="Mandel J.R."/>
            <person name="Marage G."/>
            <person name="Marchand G."/>
            <person name="Marquand E."/>
            <person name="Bret-Mestries E."/>
            <person name="Morien E."/>
            <person name="Nambeesan S."/>
            <person name="Nguyen T."/>
            <person name="Pegot-Espagnet P."/>
            <person name="Pouilly N."/>
            <person name="Raftis F."/>
            <person name="Sallet E."/>
            <person name="Schiex T."/>
            <person name="Thomas J."/>
            <person name="Vandecasteele C."/>
            <person name="Vares D."/>
            <person name="Vear F."/>
            <person name="Vautrin S."/>
            <person name="Crespi M."/>
            <person name="Mangin B."/>
            <person name="Burke J.M."/>
            <person name="Salse J."/>
            <person name="Munos S."/>
            <person name="Vincourt P."/>
            <person name="Rieseberg L.H."/>
            <person name="Langlade N.B."/>
        </authorList>
    </citation>
    <scope>NUCLEOTIDE SEQUENCE</scope>
    <source>
        <tissue evidence="2">Leaves</tissue>
    </source>
</reference>
<protein>
    <recommendedName>
        <fullName evidence="4">Nucleotide-binding alpha-beta plait domain-containing protein</fullName>
    </recommendedName>
</protein>
<reference evidence="2" key="2">
    <citation type="submission" date="2020-06" db="EMBL/GenBank/DDBJ databases">
        <title>Helianthus annuus Genome sequencing and assembly Release 2.</title>
        <authorList>
            <person name="Gouzy J."/>
            <person name="Langlade N."/>
            <person name="Munos S."/>
        </authorList>
    </citation>
    <scope>NUCLEOTIDE SEQUENCE</scope>
    <source>
        <tissue evidence="2">Leaves</tissue>
    </source>
</reference>
<evidence type="ECO:0000313" key="2">
    <source>
        <dbReference type="EMBL" id="KAF5806578.1"/>
    </source>
</evidence>
<evidence type="ECO:0008006" key="4">
    <source>
        <dbReference type="Google" id="ProtNLM"/>
    </source>
</evidence>
<comment type="caution">
    <text evidence="2">The sequence shown here is derived from an EMBL/GenBank/DDBJ whole genome shotgun (WGS) entry which is preliminary data.</text>
</comment>
<dbReference type="Gramene" id="mRNA:HanXRQr2_Chr05g0223071">
    <property type="protein sequence ID" value="mRNA:HanXRQr2_Chr05g0223071"/>
    <property type="gene ID" value="HanXRQr2_Chr05g0223071"/>
</dbReference>
<organism evidence="2 3">
    <name type="scientific">Helianthus annuus</name>
    <name type="common">Common sunflower</name>
    <dbReference type="NCBI Taxonomy" id="4232"/>
    <lineage>
        <taxon>Eukaryota</taxon>
        <taxon>Viridiplantae</taxon>
        <taxon>Streptophyta</taxon>
        <taxon>Embryophyta</taxon>
        <taxon>Tracheophyta</taxon>
        <taxon>Spermatophyta</taxon>
        <taxon>Magnoliopsida</taxon>
        <taxon>eudicotyledons</taxon>
        <taxon>Gunneridae</taxon>
        <taxon>Pentapetalae</taxon>
        <taxon>asterids</taxon>
        <taxon>campanulids</taxon>
        <taxon>Asterales</taxon>
        <taxon>Asteraceae</taxon>
        <taxon>Asteroideae</taxon>
        <taxon>Heliantheae alliance</taxon>
        <taxon>Heliantheae</taxon>
        <taxon>Helianthus</taxon>
    </lineage>
</organism>
<dbReference type="AlphaFoldDB" id="A0A9K3J0K9"/>
<dbReference type="EMBL" id="MNCJ02000320">
    <property type="protein sequence ID" value="KAF5806578.1"/>
    <property type="molecule type" value="Genomic_DNA"/>
</dbReference>
<evidence type="ECO:0000313" key="3">
    <source>
        <dbReference type="Proteomes" id="UP000215914"/>
    </source>
</evidence>
<sequence>MSGKALGGRASGVYELRFVKSNMLLAGYAGAGIQYLGGLSVLTSFDDGDLAKKLLSEKEVWSRWFFLESNGDLSFDRLGILLDIGNRINGVLSLSWQDKRYKVWVVEENDQWIPDFLEDDEISVAASSELGGDSAIPVDDTPASKEDEELAKDDVAEVIEKRKDNQGSPGDMHVPMQRKNFGGGFVTNDKVGRLSINVGQDFSNSHNCLNNSQEGNVERGPPLVFNVGRSTSFKSTKVKSTHSKKVRPNVSFGGVVFDNMENRPKKRSRTFMEGNGNSGRQVRSEGTEGVGSDNGFE</sequence>
<gene>
    <name evidence="2" type="ORF">HanXRQr2_Chr05g0223071</name>
</gene>
<feature type="region of interest" description="Disordered" evidence="1">
    <location>
        <begin position="261"/>
        <end position="297"/>
    </location>
</feature>
<accession>A0A9K3J0K9</accession>
<keyword evidence="3" id="KW-1185">Reference proteome</keyword>